<evidence type="ECO:0000256" key="5">
    <source>
        <dbReference type="ARBA" id="ARBA00013834"/>
    </source>
</evidence>
<dbReference type="NCBIfam" id="TIGR01700">
    <property type="entry name" value="PNPH"/>
    <property type="match status" value="1"/>
</dbReference>
<dbReference type="InterPro" id="IPR018099">
    <property type="entry name" value="Purine_phosphorylase-2_CS"/>
</dbReference>
<dbReference type="PANTHER" id="PTHR11904:SF9">
    <property type="entry name" value="PURINE NUCLEOSIDE PHOSPHORYLASE-RELATED"/>
    <property type="match status" value="1"/>
</dbReference>
<evidence type="ECO:0000256" key="13">
    <source>
        <dbReference type="PIRNR" id="PIRNR000477"/>
    </source>
</evidence>
<sequence length="286" mass="30775">MAGESKGHNFEEVKSISDFLLSKTQLRPTIGVICGSGLGGLVNNIENKEEFSYEDIPGFPVSTVKGHAGKLVFGTIKGKTLVCLQGRFHFYEGHGINKSTLPVRVMALLGIKTLIVTNAAGGINRGFSVGDIMVIKDHIGIPCLAGISPLVGLNDERFGPRFPSMNGVYDNNYQKLALDIAGELGYGDFIKSGVYCMVSGPCYETPAELRFIQTIGGDAVGMSTVPEVIVAAHMGIKCLGLSLITNYCILDYETKNAPNHAEVLEVAQRRSECVLEIVTKFIANIE</sequence>
<evidence type="ECO:0000256" key="10">
    <source>
        <dbReference type="ARBA" id="ARBA00023929"/>
    </source>
</evidence>
<evidence type="ECO:0000256" key="2">
    <source>
        <dbReference type="ARBA" id="ARBA00006751"/>
    </source>
</evidence>
<name>A0ABM4DPG5_HYDVU</name>
<keyword evidence="6 13" id="KW-0328">Glycosyltransferase</keyword>
<evidence type="ECO:0000256" key="9">
    <source>
        <dbReference type="ARBA" id="ARBA00023918"/>
    </source>
</evidence>
<dbReference type="Gene3D" id="3.40.50.1580">
    <property type="entry name" value="Nucleoside phosphorylase domain"/>
    <property type="match status" value="1"/>
</dbReference>
<dbReference type="InterPro" id="IPR000845">
    <property type="entry name" value="Nucleoside_phosphorylase_d"/>
</dbReference>
<evidence type="ECO:0000313" key="16">
    <source>
        <dbReference type="RefSeq" id="XP_065676456.1"/>
    </source>
</evidence>
<dbReference type="InterPro" id="IPR011268">
    <property type="entry name" value="Purine_phosphorylase"/>
</dbReference>
<comment type="catalytic activity">
    <reaction evidence="10">
        <text>2'-deoxyguanosine + phosphate = 2-deoxy-alpha-D-ribose 1-phosphate + guanine</text>
        <dbReference type="Rhea" id="RHEA:27738"/>
        <dbReference type="ChEBI" id="CHEBI:16235"/>
        <dbReference type="ChEBI" id="CHEBI:17172"/>
        <dbReference type="ChEBI" id="CHEBI:43474"/>
        <dbReference type="ChEBI" id="CHEBI:57259"/>
        <dbReference type="EC" id="2.4.2.1"/>
    </reaction>
</comment>
<comment type="subunit">
    <text evidence="3">Homotrimer.</text>
</comment>
<dbReference type="PROSITE" id="PS01240">
    <property type="entry name" value="PNP_MTAP_2"/>
    <property type="match status" value="1"/>
</dbReference>
<comment type="similarity">
    <text evidence="2 13">Belongs to the PNP/MTAP phosphorylase family.</text>
</comment>
<organism evidence="15 16">
    <name type="scientific">Hydra vulgaris</name>
    <name type="common">Hydra</name>
    <name type="synonym">Hydra attenuata</name>
    <dbReference type="NCBI Taxonomy" id="6087"/>
    <lineage>
        <taxon>Eukaryota</taxon>
        <taxon>Metazoa</taxon>
        <taxon>Cnidaria</taxon>
        <taxon>Hydrozoa</taxon>
        <taxon>Hydroidolina</taxon>
        <taxon>Anthoathecata</taxon>
        <taxon>Aplanulata</taxon>
        <taxon>Hydridae</taxon>
        <taxon>Hydra</taxon>
    </lineage>
</organism>
<accession>A0ABM4DPG5</accession>
<evidence type="ECO:0000259" key="14">
    <source>
        <dbReference type="Pfam" id="PF01048"/>
    </source>
</evidence>
<dbReference type="EC" id="2.4.2.1" evidence="4 13"/>
<keyword evidence="15" id="KW-1185">Reference proteome</keyword>
<evidence type="ECO:0000256" key="8">
    <source>
        <dbReference type="ARBA" id="ARBA00022726"/>
    </source>
</evidence>
<gene>
    <name evidence="16" type="primary">LOC100213993</name>
</gene>
<dbReference type="PANTHER" id="PTHR11904">
    <property type="entry name" value="METHYLTHIOADENOSINE/PURINE NUCLEOSIDE PHOSPHORYLASE"/>
    <property type="match status" value="1"/>
</dbReference>
<evidence type="ECO:0000313" key="15">
    <source>
        <dbReference type="Proteomes" id="UP001652625"/>
    </source>
</evidence>
<dbReference type="RefSeq" id="XP_065676456.1">
    <property type="nucleotide sequence ID" value="XM_065820384.1"/>
</dbReference>
<comment type="catalytic activity">
    <reaction evidence="9">
        <text>inosine + phosphate = alpha-D-ribose 1-phosphate + hypoxanthine</text>
        <dbReference type="Rhea" id="RHEA:27646"/>
        <dbReference type="ChEBI" id="CHEBI:17368"/>
        <dbReference type="ChEBI" id="CHEBI:17596"/>
        <dbReference type="ChEBI" id="CHEBI:43474"/>
        <dbReference type="ChEBI" id="CHEBI:57720"/>
        <dbReference type="EC" id="2.4.2.1"/>
    </reaction>
</comment>
<dbReference type="InterPro" id="IPR011270">
    <property type="entry name" value="Pur_Nuc_Pase_Ino/Guo-sp"/>
</dbReference>
<evidence type="ECO:0000256" key="4">
    <source>
        <dbReference type="ARBA" id="ARBA00011886"/>
    </source>
</evidence>
<comment type="catalytic activity">
    <reaction evidence="12">
        <text>guanosine + phosphate = alpha-D-ribose 1-phosphate + guanine</text>
        <dbReference type="Rhea" id="RHEA:13233"/>
        <dbReference type="ChEBI" id="CHEBI:16235"/>
        <dbReference type="ChEBI" id="CHEBI:16750"/>
        <dbReference type="ChEBI" id="CHEBI:43474"/>
        <dbReference type="ChEBI" id="CHEBI:57720"/>
        <dbReference type="EC" id="2.4.2.1"/>
    </reaction>
</comment>
<comment type="catalytic activity">
    <reaction evidence="11">
        <text>2'-deoxyinosine + phosphate = 2-deoxy-alpha-D-ribose 1-phosphate + hypoxanthine</text>
        <dbReference type="Rhea" id="RHEA:27750"/>
        <dbReference type="ChEBI" id="CHEBI:17368"/>
        <dbReference type="ChEBI" id="CHEBI:28997"/>
        <dbReference type="ChEBI" id="CHEBI:43474"/>
        <dbReference type="ChEBI" id="CHEBI:57259"/>
        <dbReference type="EC" id="2.4.2.1"/>
    </reaction>
</comment>
<keyword evidence="8" id="KW-0660">Purine salvage</keyword>
<reference evidence="16" key="1">
    <citation type="submission" date="2025-08" db="UniProtKB">
        <authorList>
            <consortium name="RefSeq"/>
        </authorList>
    </citation>
    <scope>IDENTIFICATION</scope>
</reference>
<evidence type="ECO:0000256" key="7">
    <source>
        <dbReference type="ARBA" id="ARBA00022679"/>
    </source>
</evidence>
<dbReference type="SUPFAM" id="SSF53167">
    <property type="entry name" value="Purine and uridine phosphorylases"/>
    <property type="match status" value="1"/>
</dbReference>
<evidence type="ECO:0000256" key="12">
    <source>
        <dbReference type="ARBA" id="ARBA00023970"/>
    </source>
</evidence>
<feature type="domain" description="Nucleoside phosphorylase" evidence="14">
    <location>
        <begin position="29"/>
        <end position="283"/>
    </location>
</feature>
<keyword evidence="7 13" id="KW-0808">Transferase</keyword>
<protein>
    <recommendedName>
        <fullName evidence="5 13">Purine nucleoside phosphorylase</fullName>
        <ecNumber evidence="4 13">2.4.2.1</ecNumber>
    </recommendedName>
    <alternativeName>
        <fullName evidence="13">Inosine-guanosine phosphorylase</fullName>
    </alternativeName>
</protein>
<evidence type="ECO:0000256" key="6">
    <source>
        <dbReference type="ARBA" id="ARBA00022676"/>
    </source>
</evidence>
<dbReference type="CDD" id="cd09009">
    <property type="entry name" value="PNP-EcPNPII_like"/>
    <property type="match status" value="1"/>
</dbReference>
<dbReference type="InterPro" id="IPR035994">
    <property type="entry name" value="Nucleoside_phosphorylase_sf"/>
</dbReference>
<evidence type="ECO:0000256" key="11">
    <source>
        <dbReference type="ARBA" id="ARBA00023950"/>
    </source>
</evidence>
<dbReference type="Proteomes" id="UP001652625">
    <property type="component" value="Chromosome 15"/>
</dbReference>
<comment type="pathway">
    <text evidence="1 13">Purine metabolism; purine nucleoside salvage.</text>
</comment>
<proteinExistence type="inferred from homology"/>
<evidence type="ECO:0000256" key="3">
    <source>
        <dbReference type="ARBA" id="ARBA00011233"/>
    </source>
</evidence>
<dbReference type="NCBIfam" id="NF006054">
    <property type="entry name" value="PRK08202.1"/>
    <property type="match status" value="1"/>
</dbReference>
<comment type="function">
    <text evidence="13">The purine nucleoside phosphorylases catalyze the phosphorolytic breakdown of the N-glycosidic bond in the beta-(deoxy)ribonucleoside molecules, with the formation of the corresponding free purine bases and pentose-1-phosphate.</text>
</comment>
<evidence type="ECO:0000256" key="1">
    <source>
        <dbReference type="ARBA" id="ARBA00005058"/>
    </source>
</evidence>
<dbReference type="NCBIfam" id="TIGR01697">
    <property type="entry name" value="PNPH-PUNA-XAPA"/>
    <property type="match status" value="1"/>
</dbReference>
<dbReference type="Pfam" id="PF01048">
    <property type="entry name" value="PNP_UDP_1"/>
    <property type="match status" value="1"/>
</dbReference>
<dbReference type="GeneID" id="100213993"/>
<dbReference type="PIRSF" id="PIRSF000477">
    <property type="entry name" value="PurNPase"/>
    <property type="match status" value="1"/>
</dbReference>